<gene>
    <name evidence="2" type="ORF">ACFFH7_32485</name>
</gene>
<dbReference type="InterPro" id="IPR036440">
    <property type="entry name" value="Peptidase_C15-like_sf"/>
</dbReference>
<dbReference type="EMBL" id="JBHLUD010000013">
    <property type="protein sequence ID" value="MFC0546273.1"/>
    <property type="molecule type" value="Genomic_DNA"/>
</dbReference>
<evidence type="ECO:0008006" key="4">
    <source>
        <dbReference type="Google" id="ProtNLM"/>
    </source>
</evidence>
<name>A0ABV6N121_9PSEU</name>
<evidence type="ECO:0000256" key="1">
    <source>
        <dbReference type="SAM" id="SignalP"/>
    </source>
</evidence>
<feature type="chain" id="PRO_5046084007" description="Pyrrolidone-carboxylate peptidase" evidence="1">
    <location>
        <begin position="28"/>
        <end position="433"/>
    </location>
</feature>
<proteinExistence type="predicted"/>
<dbReference type="Gene3D" id="3.40.630.20">
    <property type="entry name" value="Peptidase C15, pyroglutamyl peptidase I-like"/>
    <property type="match status" value="1"/>
</dbReference>
<accession>A0ABV6N121</accession>
<keyword evidence="3" id="KW-1185">Reference proteome</keyword>
<protein>
    <recommendedName>
        <fullName evidence="4">Pyrrolidone-carboxylate peptidase</fullName>
    </recommendedName>
</protein>
<evidence type="ECO:0000313" key="2">
    <source>
        <dbReference type="EMBL" id="MFC0546273.1"/>
    </source>
</evidence>
<organism evidence="2 3">
    <name type="scientific">Kutzneria chonburiensis</name>
    <dbReference type="NCBI Taxonomy" id="1483604"/>
    <lineage>
        <taxon>Bacteria</taxon>
        <taxon>Bacillati</taxon>
        <taxon>Actinomycetota</taxon>
        <taxon>Actinomycetes</taxon>
        <taxon>Pseudonocardiales</taxon>
        <taxon>Pseudonocardiaceae</taxon>
        <taxon>Kutzneria</taxon>
    </lineage>
</organism>
<dbReference type="RefSeq" id="WP_273936534.1">
    <property type="nucleotide sequence ID" value="NZ_CP097263.1"/>
</dbReference>
<dbReference type="Proteomes" id="UP001589810">
    <property type="component" value="Unassembled WGS sequence"/>
</dbReference>
<keyword evidence="1" id="KW-0732">Signal</keyword>
<sequence>MAITKKLHVLAPAVLALTLLSPGIALADPTAQCFNPNAKLTVEEQRLTATMPAGGPAVGPTLVSQAGFDPLVGDFTTKLCAAKSTAAARQLVATAGDNLWQTAVDRAQGRRPGMGTLDPHDDRPLYWARLQLTKALRQWQPKFTLPAADRTALLTSLDHGSRGLNSDKLPAGAGVKKIMVSGFDPFQLDGTGVRISNPAGASALQLDGLTISTPTGPALVQAVTFPVVWGYFDQGIVEAAYGTALKDADHRPDMIMTLSQGRPNQFDIERWAGDWRGGFPDNNNLSSTGPVPAAAGWPQPSVQFIETTLPYQQMQAVPTGSYKVNFDLLFCVWSDSSHPGTGQQVCRTDAPKPGEIAAQGGGGDYLSNESMYRSNRVRLGLGATTVRGGHLHTPVLGEPAGATALTDAAFEARRTAIANQAIALVTAAASGLS</sequence>
<evidence type="ECO:0000313" key="3">
    <source>
        <dbReference type="Proteomes" id="UP001589810"/>
    </source>
</evidence>
<comment type="caution">
    <text evidence="2">The sequence shown here is derived from an EMBL/GenBank/DDBJ whole genome shotgun (WGS) entry which is preliminary data.</text>
</comment>
<reference evidence="2 3" key="1">
    <citation type="submission" date="2024-09" db="EMBL/GenBank/DDBJ databases">
        <authorList>
            <person name="Sun Q."/>
            <person name="Mori K."/>
        </authorList>
    </citation>
    <scope>NUCLEOTIDE SEQUENCE [LARGE SCALE GENOMIC DNA]</scope>
    <source>
        <strain evidence="2 3">TBRC 1432</strain>
    </source>
</reference>
<dbReference type="SUPFAM" id="SSF53182">
    <property type="entry name" value="Pyrrolidone carboxyl peptidase (pyroglutamate aminopeptidase)"/>
    <property type="match status" value="1"/>
</dbReference>
<feature type="signal peptide" evidence="1">
    <location>
        <begin position="1"/>
        <end position="27"/>
    </location>
</feature>